<dbReference type="PANTHER" id="PTHR44757:SF2">
    <property type="entry name" value="BIOFILM ARCHITECTURE MAINTENANCE PROTEIN MBAA"/>
    <property type="match status" value="1"/>
</dbReference>
<dbReference type="SMART" id="SM00052">
    <property type="entry name" value="EAL"/>
    <property type="match status" value="1"/>
</dbReference>
<dbReference type="InterPro" id="IPR001633">
    <property type="entry name" value="EAL_dom"/>
</dbReference>
<evidence type="ECO:0000313" key="10">
    <source>
        <dbReference type="EMBL" id="BAO44740.1"/>
    </source>
</evidence>
<gene>
    <name evidence="10" type="ORF">TBH_C1824</name>
</gene>
<feature type="domain" description="PAS" evidence="6">
    <location>
        <begin position="110"/>
        <end position="168"/>
    </location>
</feature>
<evidence type="ECO:0000259" key="7">
    <source>
        <dbReference type="PROSITE" id="PS50113"/>
    </source>
</evidence>
<dbReference type="KEGG" id="tbn:TBH_C1824"/>
<keyword evidence="5" id="KW-0472">Membrane</keyword>
<dbReference type="PROSITE" id="PS50113">
    <property type="entry name" value="PAC"/>
    <property type="match status" value="1"/>
</dbReference>
<dbReference type="Gene3D" id="3.30.450.40">
    <property type="match status" value="1"/>
</dbReference>
<feature type="domain" description="EAL" evidence="8">
    <location>
        <begin position="574"/>
        <end position="828"/>
    </location>
</feature>
<dbReference type="Gene3D" id="3.20.20.450">
    <property type="entry name" value="EAL domain"/>
    <property type="match status" value="1"/>
</dbReference>
<dbReference type="PROSITE" id="PS50112">
    <property type="entry name" value="PAS"/>
    <property type="match status" value="1"/>
</dbReference>
<dbReference type="InterPro" id="IPR000700">
    <property type="entry name" value="PAS-assoc_C"/>
</dbReference>
<dbReference type="CDD" id="cd00130">
    <property type="entry name" value="PAS"/>
    <property type="match status" value="1"/>
</dbReference>
<evidence type="ECO:0000256" key="3">
    <source>
        <dbReference type="ARBA" id="ARBA00022636"/>
    </source>
</evidence>
<dbReference type="GO" id="GO:0006355">
    <property type="term" value="P:regulation of DNA-templated transcription"/>
    <property type="evidence" value="ECO:0007669"/>
    <property type="project" value="InterPro"/>
</dbReference>
<dbReference type="SUPFAM" id="SSF141868">
    <property type="entry name" value="EAL domain-like"/>
    <property type="match status" value="1"/>
</dbReference>
<keyword evidence="5" id="KW-0812">Transmembrane</keyword>
<dbReference type="InterPro" id="IPR043128">
    <property type="entry name" value="Rev_trsase/Diguanyl_cyclase"/>
</dbReference>
<dbReference type="GO" id="GO:0071111">
    <property type="term" value="F:cyclic-guanylate-specific phosphodiesterase activity"/>
    <property type="evidence" value="ECO:0007669"/>
    <property type="project" value="UniProtKB-EC"/>
</dbReference>
<dbReference type="CDD" id="cd01949">
    <property type="entry name" value="GGDEF"/>
    <property type="match status" value="1"/>
</dbReference>
<dbReference type="InterPro" id="IPR035919">
    <property type="entry name" value="EAL_sf"/>
</dbReference>
<keyword evidence="11" id="KW-1185">Reference proteome</keyword>
<dbReference type="SUPFAM" id="SSF55781">
    <property type="entry name" value="GAF domain-like"/>
    <property type="match status" value="1"/>
</dbReference>
<name>A0A7U6JJ19_9GAMM</name>
<evidence type="ECO:0000259" key="9">
    <source>
        <dbReference type="PROSITE" id="PS50887"/>
    </source>
</evidence>
<dbReference type="EC" id="3.1.4.52" evidence="2"/>
<dbReference type="FunFam" id="3.30.70.270:FF:000001">
    <property type="entry name" value="Diguanylate cyclase domain protein"/>
    <property type="match status" value="1"/>
</dbReference>
<dbReference type="SUPFAM" id="SSF55785">
    <property type="entry name" value="PYP-like sensor domain (PAS domain)"/>
    <property type="match status" value="1"/>
</dbReference>
<dbReference type="Gene3D" id="3.30.450.20">
    <property type="entry name" value="PAS domain"/>
    <property type="match status" value="1"/>
</dbReference>
<reference evidence="10 11" key="1">
    <citation type="journal article" date="2014" name="PLoS ONE">
        <title>Physiological and genomic features of a novel sulfur-oxidizing gammaproteobacterium belonging to a previously uncultivated symbiotic lineage isolated from a hydrothermal vent.</title>
        <authorList>
            <person name="Nunoura T."/>
            <person name="Takaki Y."/>
            <person name="Kazama H."/>
            <person name="Kakuta J."/>
            <person name="Shimamura S."/>
            <person name="Makita H."/>
            <person name="Hirai M."/>
            <person name="Miyazaki M."/>
            <person name="Takai K."/>
        </authorList>
    </citation>
    <scope>NUCLEOTIDE SEQUENCE [LARGE SCALE GENOMIC DNA]</scope>
    <source>
        <strain evidence="10 11">Hiromi1</strain>
    </source>
</reference>
<evidence type="ECO:0000256" key="4">
    <source>
        <dbReference type="ARBA" id="ARBA00051114"/>
    </source>
</evidence>
<dbReference type="InterPro" id="IPR052155">
    <property type="entry name" value="Biofilm_reg_signaling"/>
</dbReference>
<dbReference type="Pfam" id="PF00990">
    <property type="entry name" value="GGDEF"/>
    <property type="match status" value="1"/>
</dbReference>
<dbReference type="Gene3D" id="3.30.70.270">
    <property type="match status" value="1"/>
</dbReference>
<evidence type="ECO:0000259" key="6">
    <source>
        <dbReference type="PROSITE" id="PS50112"/>
    </source>
</evidence>
<organism evidence="10 11">
    <name type="scientific">Thiolapillus brandeum</name>
    <dbReference type="NCBI Taxonomy" id="1076588"/>
    <lineage>
        <taxon>Bacteria</taxon>
        <taxon>Pseudomonadati</taxon>
        <taxon>Pseudomonadota</taxon>
        <taxon>Gammaproteobacteria</taxon>
        <taxon>Chromatiales</taxon>
        <taxon>Sedimenticolaceae</taxon>
        <taxon>Thiolapillus</taxon>
    </lineage>
</organism>
<dbReference type="Proteomes" id="UP000031631">
    <property type="component" value="Chromosome"/>
</dbReference>
<evidence type="ECO:0000256" key="5">
    <source>
        <dbReference type="SAM" id="Phobius"/>
    </source>
</evidence>
<dbReference type="InterPro" id="IPR029016">
    <property type="entry name" value="GAF-like_dom_sf"/>
</dbReference>
<dbReference type="InterPro" id="IPR000014">
    <property type="entry name" value="PAS"/>
</dbReference>
<evidence type="ECO:0000313" key="11">
    <source>
        <dbReference type="Proteomes" id="UP000031631"/>
    </source>
</evidence>
<dbReference type="InterPro" id="IPR035965">
    <property type="entry name" value="PAS-like_dom_sf"/>
</dbReference>
<dbReference type="FunFam" id="3.20.20.450:FF:000001">
    <property type="entry name" value="Cyclic di-GMP phosphodiesterase yahA"/>
    <property type="match status" value="1"/>
</dbReference>
<accession>A0A7U6JJ19</accession>
<comment type="cofactor">
    <cofactor evidence="1">
        <name>Mg(2+)</name>
        <dbReference type="ChEBI" id="CHEBI:18420"/>
    </cofactor>
</comment>
<dbReference type="InterPro" id="IPR029787">
    <property type="entry name" value="Nucleotide_cyclase"/>
</dbReference>
<dbReference type="InterPro" id="IPR013767">
    <property type="entry name" value="PAS_fold"/>
</dbReference>
<dbReference type="EMBL" id="AP012273">
    <property type="protein sequence ID" value="BAO44740.1"/>
    <property type="molecule type" value="Genomic_DNA"/>
</dbReference>
<dbReference type="PROSITE" id="PS50887">
    <property type="entry name" value="GGDEF"/>
    <property type="match status" value="1"/>
</dbReference>
<dbReference type="Pfam" id="PF00563">
    <property type="entry name" value="EAL"/>
    <property type="match status" value="1"/>
</dbReference>
<evidence type="ECO:0000259" key="8">
    <source>
        <dbReference type="PROSITE" id="PS50883"/>
    </source>
</evidence>
<feature type="transmembrane region" description="Helical" evidence="5">
    <location>
        <begin position="36"/>
        <end position="55"/>
    </location>
</feature>
<dbReference type="Pfam" id="PF00989">
    <property type="entry name" value="PAS"/>
    <property type="match status" value="1"/>
</dbReference>
<dbReference type="SMART" id="SM00267">
    <property type="entry name" value="GGDEF"/>
    <property type="match status" value="1"/>
</dbReference>
<dbReference type="InterPro" id="IPR000160">
    <property type="entry name" value="GGDEF_dom"/>
</dbReference>
<evidence type="ECO:0000256" key="1">
    <source>
        <dbReference type="ARBA" id="ARBA00001946"/>
    </source>
</evidence>
<dbReference type="NCBIfam" id="TIGR00229">
    <property type="entry name" value="sensory_box"/>
    <property type="match status" value="1"/>
</dbReference>
<dbReference type="RefSeq" id="WP_052470052.1">
    <property type="nucleotide sequence ID" value="NZ_AP012273.1"/>
</dbReference>
<feature type="domain" description="GGDEF" evidence="9">
    <location>
        <begin position="428"/>
        <end position="565"/>
    </location>
</feature>
<proteinExistence type="predicted"/>
<dbReference type="NCBIfam" id="TIGR00254">
    <property type="entry name" value="GGDEF"/>
    <property type="match status" value="1"/>
</dbReference>
<dbReference type="CDD" id="cd01948">
    <property type="entry name" value="EAL"/>
    <property type="match status" value="1"/>
</dbReference>
<feature type="transmembrane region" description="Helical" evidence="5">
    <location>
        <begin position="6"/>
        <end position="24"/>
    </location>
</feature>
<dbReference type="AlphaFoldDB" id="A0A7U6JJ19"/>
<keyword evidence="5" id="KW-1133">Transmembrane helix</keyword>
<protein>
    <recommendedName>
        <fullName evidence="2">cyclic-guanylate-specific phosphodiesterase</fullName>
        <ecNumber evidence="2">3.1.4.52</ecNumber>
    </recommendedName>
</protein>
<evidence type="ECO:0000256" key="2">
    <source>
        <dbReference type="ARBA" id="ARBA00012282"/>
    </source>
</evidence>
<sequence>MTTSLVADGLLVVVAVVCTALLIRKRGNISKEFQKSWRSVIAGMYCANIGLMLNLTRDYEGLSRFLVTGPTDANLILKTLFYVLCMLLVFNGVRQWYPLILAVQRSGVQKARLYRKLVEEANSIFLRWDSQGRIVSINRYGEELFGYSRHELVGKPVVGTIVADKDAEGFDLAAMIEDIRRNPESYRHNENENITRDGQHVWIAWRNAYITEGQNGEPELLSIGVDMTGRKLMEEAIYALASSISYGEGEDGSLGDTMRHLAKAYGVKYAFYAVYADDERQSMRILAMWNGQEVVSGMVYDLEGTPCKDVLARKMDVVEDNLQQSYPKDGFLKKRDVKSYFGTVLQDASGDVIGVISVMDTRPMRLLELSRSVLYVFADRISGELERRHAEEDIYRLAHYDALTGLPNRLLFHDRLEQALAHADRNKQLVALLFLDLDRFKHVNDSIGHAGGDILLKEVATRLQDCVRESDTVARMGGDEFIVLLSDFSSEEEMLKTTSIMADEFVRVISRPFHIESMEFYVSVSIGITAFPQDGSNIDYLIRNADIAMYHAKDKGRNRYEYYHARMNEIAEKRSRMESELRVAVDKDQLRLWYQPVVDAENGRILWFEALLRWQHPEHGLVMPEDFIALAEESGLILSIGEWVIEEVCRQLAAWKQIGLPVNTLALNLSMRQLERPGLIATLERLTRQYGVSAEQLILEITESMLMEDPERTLPVIRTLSEQGYALAMDDFGTGYSSFGQLQRLNVDSLKIDRGFVLRLGEGDSAESIVSAIIGMARELGMRVVAEGVESREQMDFLRRQGCHLIQGFYTGYPMEAEACEQYARAEKPPWHEANT</sequence>
<dbReference type="OrthoDB" id="197861at2"/>
<dbReference type="PROSITE" id="PS50883">
    <property type="entry name" value="EAL"/>
    <property type="match status" value="1"/>
</dbReference>
<dbReference type="SUPFAM" id="SSF55073">
    <property type="entry name" value="Nucleotide cyclase"/>
    <property type="match status" value="1"/>
</dbReference>
<dbReference type="GO" id="GO:0071732">
    <property type="term" value="P:cellular response to nitric oxide"/>
    <property type="evidence" value="ECO:0007669"/>
    <property type="project" value="UniProtKB-ARBA"/>
</dbReference>
<dbReference type="SMART" id="SM00091">
    <property type="entry name" value="PAS"/>
    <property type="match status" value="1"/>
</dbReference>
<feature type="domain" description="PAC" evidence="7">
    <location>
        <begin position="187"/>
        <end position="239"/>
    </location>
</feature>
<keyword evidence="3" id="KW-0973">c-di-GMP</keyword>
<comment type="catalytic activity">
    <reaction evidence="4">
        <text>3',3'-c-di-GMP + H2O = 5'-phosphoguanylyl(3'-&gt;5')guanosine + H(+)</text>
        <dbReference type="Rhea" id="RHEA:24902"/>
        <dbReference type="ChEBI" id="CHEBI:15377"/>
        <dbReference type="ChEBI" id="CHEBI:15378"/>
        <dbReference type="ChEBI" id="CHEBI:58754"/>
        <dbReference type="ChEBI" id="CHEBI:58805"/>
        <dbReference type="EC" id="3.1.4.52"/>
    </reaction>
    <physiologicalReaction direction="left-to-right" evidence="4">
        <dbReference type="Rhea" id="RHEA:24903"/>
    </physiologicalReaction>
</comment>
<dbReference type="PANTHER" id="PTHR44757">
    <property type="entry name" value="DIGUANYLATE CYCLASE DGCP"/>
    <property type="match status" value="1"/>
</dbReference>